<evidence type="ECO:0000256" key="6">
    <source>
        <dbReference type="ARBA" id="ARBA00035243"/>
    </source>
</evidence>
<feature type="region of interest" description="Disordered" evidence="10">
    <location>
        <begin position="378"/>
        <end position="400"/>
    </location>
</feature>
<keyword evidence="12" id="KW-1185">Reference proteome</keyword>
<dbReference type="PANTHER" id="PTHR11229:SF16">
    <property type="entry name" value="LARGE RIBOSOMAL SUBUNIT PROTEIN UL3C"/>
    <property type="match status" value="1"/>
</dbReference>
<dbReference type="PROSITE" id="PS00474">
    <property type="entry name" value="RIBOSOMAL_L3"/>
    <property type="match status" value="1"/>
</dbReference>
<evidence type="ECO:0000256" key="3">
    <source>
        <dbReference type="ARBA" id="ARBA00022884"/>
    </source>
</evidence>
<feature type="compositionally biased region" description="Basic and acidic residues" evidence="10">
    <location>
        <begin position="378"/>
        <end position="387"/>
    </location>
</feature>
<dbReference type="InterPro" id="IPR019926">
    <property type="entry name" value="Ribosomal_uL3_CS"/>
</dbReference>
<dbReference type="GO" id="GO:0019843">
    <property type="term" value="F:rRNA binding"/>
    <property type="evidence" value="ECO:0007669"/>
    <property type="project" value="UniProtKB-UniRule"/>
</dbReference>
<evidence type="ECO:0000256" key="5">
    <source>
        <dbReference type="ARBA" id="ARBA00023274"/>
    </source>
</evidence>
<evidence type="ECO:0000313" key="12">
    <source>
        <dbReference type="Proteomes" id="UP000261764"/>
    </source>
</evidence>
<evidence type="ECO:0000256" key="1">
    <source>
        <dbReference type="ARBA" id="ARBA00006540"/>
    </source>
</evidence>
<dbReference type="KEGG" id="mamp:MAMA39_00260"/>
<evidence type="ECO:0000313" key="11">
    <source>
        <dbReference type="EMBL" id="CDN40152.1"/>
    </source>
</evidence>
<keyword evidence="2 7" id="KW-0699">rRNA-binding</keyword>
<evidence type="ECO:0000256" key="10">
    <source>
        <dbReference type="SAM" id="MobiDB-lite"/>
    </source>
</evidence>
<evidence type="ECO:0000256" key="8">
    <source>
        <dbReference type="RuleBase" id="RU003905"/>
    </source>
</evidence>
<evidence type="ECO:0000256" key="7">
    <source>
        <dbReference type="HAMAP-Rule" id="MF_01325"/>
    </source>
</evidence>
<comment type="subunit">
    <text evidence="7 9">Part of the 50S ribosomal subunit. Forms a cluster with proteins L14 and L19.</text>
</comment>
<evidence type="ECO:0000256" key="2">
    <source>
        <dbReference type="ARBA" id="ARBA00022730"/>
    </source>
</evidence>
<dbReference type="InterPro" id="IPR000597">
    <property type="entry name" value="Ribosomal_uL3"/>
</dbReference>
<evidence type="ECO:0000256" key="4">
    <source>
        <dbReference type="ARBA" id="ARBA00022980"/>
    </source>
</evidence>
<feature type="compositionally biased region" description="Basic and acidic residues" evidence="10">
    <location>
        <begin position="239"/>
        <end position="249"/>
    </location>
</feature>
<proteinExistence type="inferred from homology"/>
<gene>
    <name evidence="7" type="primary">rplC</name>
    <name evidence="11" type="ORF">MAMA39_00260</name>
</gene>
<feature type="region of interest" description="Disordered" evidence="10">
    <location>
        <begin position="239"/>
        <end position="284"/>
    </location>
</feature>
<dbReference type="AlphaFoldDB" id="A0A292IHX8"/>
<name>A0A292IHX8_9MOLU</name>
<sequence length="565" mass="63447">MHNDVSIKELQMKGILGTKIGMTQVFEKNGHLIPVTIVHVEPNVVLGLKTKDKDGYVSTVLGYKITKSNRLTKPQQGIFKKNKQDVRKVIREVRNMDGHEIGSVLKINDLFVNGQWIDVQGVTKGHGYTGAIKRWNFKIGPLGHGAGYKHRYQGSVQTGRGGSQAQRVFKGKKMSGHYGHETCTIQNLSIVKLLPEDNIVLIKGAIPGPAKSMVLIHTAVKNPQKITTFDLVEIKHELKQDSTKEEKSKQQTAPELKPEVKKVEPPVVSEPKQESETKQEPKVKVEPVLVSQPEPKQEPVARLESVVLPKTEPVVEVERVIVAEPEPKQEPKVEVEHMAVSQPEPKQEPVAKLESVVLPRTEPIVEVERVIVAEPEPKQEPKVEVEHMAVSQPEPKQEPVAKLESVALPRTEPIVEVERVIVAEPEPKQESAVEVRTKQEPVVQTEPMVVFQPEIKQDISIKEPLDPLIESDLYLRPHTEFVPFIESEIPTNNPTSYIPTPHVEPRKVQQVLEDEPDIQLHAIKDAKKISIKKVDPAFVKKKLDETLNRHDTESLLIKVKKSSHK</sequence>
<dbReference type="Gene3D" id="3.30.160.810">
    <property type="match status" value="1"/>
</dbReference>
<dbReference type="PANTHER" id="PTHR11229">
    <property type="entry name" value="50S RIBOSOMAL PROTEIN L3"/>
    <property type="match status" value="1"/>
</dbReference>
<comment type="function">
    <text evidence="7 9">One of the primary rRNA binding proteins, it binds directly near the 3'-end of the 23S rRNA, where it nucleates assembly of the 50S subunit.</text>
</comment>
<dbReference type="Pfam" id="PF00297">
    <property type="entry name" value="Ribosomal_L3"/>
    <property type="match status" value="1"/>
</dbReference>
<dbReference type="GO" id="GO:0003735">
    <property type="term" value="F:structural constituent of ribosome"/>
    <property type="evidence" value="ECO:0007669"/>
    <property type="project" value="UniProtKB-UniRule"/>
</dbReference>
<accession>A0A292IHX8</accession>
<keyword evidence="4 7" id="KW-0689">Ribosomal protein</keyword>
<feature type="compositionally biased region" description="Basic and acidic residues" evidence="10">
    <location>
        <begin position="271"/>
        <end position="284"/>
    </location>
</feature>
<dbReference type="GO" id="GO:0006412">
    <property type="term" value="P:translation"/>
    <property type="evidence" value="ECO:0007669"/>
    <property type="project" value="UniProtKB-UniRule"/>
</dbReference>
<dbReference type="InterPro" id="IPR009000">
    <property type="entry name" value="Transl_B-barrel_sf"/>
</dbReference>
<feature type="compositionally biased region" description="Basic and acidic residues" evidence="10">
    <location>
        <begin position="328"/>
        <end position="337"/>
    </location>
</feature>
<dbReference type="GO" id="GO:0022625">
    <property type="term" value="C:cytosolic large ribosomal subunit"/>
    <property type="evidence" value="ECO:0007669"/>
    <property type="project" value="TreeGrafter"/>
</dbReference>
<keyword evidence="5 7" id="KW-0687">Ribonucleoprotein</keyword>
<dbReference type="Proteomes" id="UP000261764">
    <property type="component" value="Chromosome I"/>
</dbReference>
<dbReference type="FunFam" id="2.40.30.10:FF:000004">
    <property type="entry name" value="50S ribosomal protein L3"/>
    <property type="match status" value="1"/>
</dbReference>
<feature type="region of interest" description="Disordered" evidence="10">
    <location>
        <begin position="328"/>
        <end position="354"/>
    </location>
</feature>
<dbReference type="InterPro" id="IPR019927">
    <property type="entry name" value="Ribosomal_uL3_bac/org-type"/>
</dbReference>
<keyword evidence="3 7" id="KW-0694">RNA-binding</keyword>
<dbReference type="NCBIfam" id="TIGR03625">
    <property type="entry name" value="L3_bact"/>
    <property type="match status" value="1"/>
</dbReference>
<reference evidence="11 12" key="1">
    <citation type="journal article" date="2015" name="Clin. Infect. Dis.">
        <title>Genomic Investigations unmask Mycoplasma amphoriforme, a new respiratory pathogen.</title>
        <authorList>
            <person name="Gillespie S.H."/>
            <person name="Ling C.L."/>
            <person name="Oravcova K."/>
            <person name="Pinheiro M."/>
            <person name="Wells L."/>
            <person name="Bryant J.M."/>
            <person name="McHugh T.D."/>
            <person name="Bebear C."/>
            <person name="Webster D."/>
            <person name="Harris S.R."/>
            <person name="Seth-Smith H.M."/>
            <person name="Thomson N.R."/>
        </authorList>
    </citation>
    <scope>NUCLEOTIDE SEQUENCE [LARGE SCALE GENOMIC DNA]</scope>
    <source>
        <strain evidence="11 12">A39</strain>
    </source>
</reference>
<organism evidence="11 12">
    <name type="scientific">Mycoplasma amphoriforme A39</name>
    <dbReference type="NCBI Taxonomy" id="572419"/>
    <lineage>
        <taxon>Bacteria</taxon>
        <taxon>Bacillati</taxon>
        <taxon>Mycoplasmatota</taxon>
        <taxon>Mollicutes</taxon>
        <taxon>Mycoplasmataceae</taxon>
        <taxon>Mycoplasma</taxon>
    </lineage>
</organism>
<protein>
    <recommendedName>
        <fullName evidence="6 7">Large ribosomal subunit protein uL3</fullName>
    </recommendedName>
</protein>
<dbReference type="HAMAP" id="MF_01325_B">
    <property type="entry name" value="Ribosomal_uL3_B"/>
    <property type="match status" value="1"/>
</dbReference>
<evidence type="ECO:0000256" key="9">
    <source>
        <dbReference type="RuleBase" id="RU003906"/>
    </source>
</evidence>
<dbReference type="Gene3D" id="2.40.30.10">
    <property type="entry name" value="Translation factors"/>
    <property type="match status" value="1"/>
</dbReference>
<comment type="similarity">
    <text evidence="1 7 8">Belongs to the universal ribosomal protein uL3 family.</text>
</comment>
<dbReference type="SUPFAM" id="SSF50447">
    <property type="entry name" value="Translation proteins"/>
    <property type="match status" value="1"/>
</dbReference>
<dbReference type="EMBL" id="HG937516">
    <property type="protein sequence ID" value="CDN40152.1"/>
    <property type="molecule type" value="Genomic_DNA"/>
</dbReference>